<comment type="caution">
    <text evidence="3">The sequence shown here is derived from an EMBL/GenBank/DDBJ whole genome shotgun (WGS) entry which is preliminary data.</text>
</comment>
<dbReference type="GO" id="GO:0031146">
    <property type="term" value="P:SCF-dependent proteasomal ubiquitin-dependent protein catabolic process"/>
    <property type="evidence" value="ECO:0007669"/>
    <property type="project" value="TreeGrafter"/>
</dbReference>
<dbReference type="Pfam" id="PF23550">
    <property type="entry name" value="zf_Tbcl_Rhp7"/>
    <property type="match status" value="1"/>
</dbReference>
<dbReference type="InterPro" id="IPR032675">
    <property type="entry name" value="LRR_dom_sf"/>
</dbReference>
<feature type="region of interest" description="Disordered" evidence="1">
    <location>
        <begin position="1"/>
        <end position="135"/>
    </location>
</feature>
<dbReference type="Proteomes" id="UP000714275">
    <property type="component" value="Unassembled WGS sequence"/>
</dbReference>
<feature type="domain" description="DNA repair protein rhp7 treble clef" evidence="2">
    <location>
        <begin position="158"/>
        <end position="195"/>
    </location>
</feature>
<evidence type="ECO:0000259" key="2">
    <source>
        <dbReference type="Pfam" id="PF23550"/>
    </source>
</evidence>
<protein>
    <submittedName>
        <fullName evidence="3">RNI-like protein</fullName>
    </submittedName>
</protein>
<dbReference type="OrthoDB" id="421226at2759"/>
<evidence type="ECO:0000313" key="3">
    <source>
        <dbReference type="EMBL" id="KAG1778304.1"/>
    </source>
</evidence>
<feature type="compositionally biased region" description="Polar residues" evidence="1">
    <location>
        <begin position="24"/>
        <end position="56"/>
    </location>
</feature>
<proteinExistence type="predicted"/>
<dbReference type="PANTHER" id="PTHR13318:SF190">
    <property type="entry name" value="PARTNER OF PAIRED, ISOFORM B"/>
    <property type="match status" value="1"/>
</dbReference>
<feature type="compositionally biased region" description="Acidic residues" evidence="1">
    <location>
        <begin position="57"/>
        <end position="68"/>
    </location>
</feature>
<keyword evidence="4" id="KW-1185">Reference proteome</keyword>
<dbReference type="InterPro" id="IPR056451">
    <property type="entry name" value="Znf_Tbcl_Rhp7"/>
</dbReference>
<dbReference type="Gene3D" id="3.80.10.10">
    <property type="entry name" value="Ribonuclease Inhibitor"/>
    <property type="match status" value="2"/>
</dbReference>
<dbReference type="SUPFAM" id="SSF52047">
    <property type="entry name" value="RNI-like"/>
    <property type="match status" value="1"/>
</dbReference>
<evidence type="ECO:0000313" key="4">
    <source>
        <dbReference type="Proteomes" id="UP000714275"/>
    </source>
</evidence>
<gene>
    <name evidence="3" type="ORF">EV702DRAFT_1196308</name>
</gene>
<organism evidence="3 4">
    <name type="scientific">Suillus placidus</name>
    <dbReference type="NCBI Taxonomy" id="48579"/>
    <lineage>
        <taxon>Eukaryota</taxon>
        <taxon>Fungi</taxon>
        <taxon>Dikarya</taxon>
        <taxon>Basidiomycota</taxon>
        <taxon>Agaricomycotina</taxon>
        <taxon>Agaricomycetes</taxon>
        <taxon>Agaricomycetidae</taxon>
        <taxon>Boletales</taxon>
        <taxon>Suillineae</taxon>
        <taxon>Suillaceae</taxon>
        <taxon>Suillus</taxon>
    </lineage>
</organism>
<accession>A0A9P7D3N0</accession>
<dbReference type="GO" id="GO:0019005">
    <property type="term" value="C:SCF ubiquitin ligase complex"/>
    <property type="evidence" value="ECO:0007669"/>
    <property type="project" value="TreeGrafter"/>
</dbReference>
<name>A0A9P7D3N0_9AGAM</name>
<dbReference type="PANTHER" id="PTHR13318">
    <property type="entry name" value="PARTNER OF PAIRED, ISOFORM B-RELATED"/>
    <property type="match status" value="1"/>
</dbReference>
<evidence type="ECO:0000256" key="1">
    <source>
        <dbReference type="SAM" id="MobiDB-lite"/>
    </source>
</evidence>
<reference evidence="3" key="1">
    <citation type="journal article" date="2020" name="New Phytol.">
        <title>Comparative genomics reveals dynamic genome evolution in host specialist ectomycorrhizal fungi.</title>
        <authorList>
            <person name="Lofgren L.A."/>
            <person name="Nguyen N.H."/>
            <person name="Vilgalys R."/>
            <person name="Ruytinx J."/>
            <person name="Liao H.L."/>
            <person name="Branco S."/>
            <person name="Kuo A."/>
            <person name="LaButti K."/>
            <person name="Lipzen A."/>
            <person name="Andreopoulos W."/>
            <person name="Pangilinan J."/>
            <person name="Riley R."/>
            <person name="Hundley H."/>
            <person name="Na H."/>
            <person name="Barry K."/>
            <person name="Grigoriev I.V."/>
            <person name="Stajich J.E."/>
            <person name="Kennedy P.G."/>
        </authorList>
    </citation>
    <scope>NUCLEOTIDE SEQUENCE</scope>
    <source>
        <strain evidence="3">DOB743</strain>
    </source>
</reference>
<dbReference type="EMBL" id="JABBWD010000016">
    <property type="protein sequence ID" value="KAG1778304.1"/>
    <property type="molecule type" value="Genomic_DNA"/>
</dbReference>
<dbReference type="AlphaFoldDB" id="A0A9P7D3N0"/>
<sequence>MSRRGNNVRGPTSALTEFLRESGINPTTIARRVATQNQPENQSQDQTVAGPSNSGDNVEDVPEEEQLEESAPRASNGRRGRGRNTGYASDELDEPAEESPVKKRKSTKGRAPAAAKAKAKKKAKDDGEYEGSSEDEYRAMSKNLWSVGGNGSPKPPAGSFETCARCQKQFTVTKYTMAANPPPGYLCHHCAKASGTDPFKKPAVPRKRINATEKRDVVSYQERRFPSLAAMCIELITRYIDDVEALGDIGAVNMDEIAKALSKNRGLTPQNAHLFYDVLNKKLRFYDATNLTPNAMTTLASLNPNLTHLHLDYCGRLTSPVLLAFSTSMPQLISLTLLGPFLVRAEAWTEFFKAMPGLRVFKITQSPRFNLECMQALADNCKDIGELSLREIGLMDNEFADPLCSLSPLRVLDLAFPGIGINEDGWMKIIEMHGSTLETLDASKHEGFTDHVLQESVRGYARVLFELKLDECLSLTDEGVAQFFGNWGYPMSALKDEDHDMDVDSNPVEVNLTSLEPFTPNPPLRVLSLARNQELSSAALAAAIVHSAQSLTWLSLNGLRSASSEALAQLKRAKELCYLDAGWCRELDDFVMKDITTACTKLNEIKVWGCSRVRGVGWGVKRAIKVHGIEPSGGM</sequence>